<dbReference type="AlphaFoldDB" id="X1HNW0"/>
<comment type="caution">
    <text evidence="1">The sequence shown here is derived from an EMBL/GenBank/DDBJ whole genome shotgun (WGS) entry which is preliminary data.</text>
</comment>
<gene>
    <name evidence="1" type="ORF">S03H2_36796</name>
</gene>
<feature type="non-terminal residue" evidence="1">
    <location>
        <position position="1"/>
    </location>
</feature>
<protein>
    <submittedName>
        <fullName evidence="1">Uncharacterized protein</fullName>
    </submittedName>
</protein>
<dbReference type="EMBL" id="BARU01022605">
    <property type="protein sequence ID" value="GAH58745.1"/>
    <property type="molecule type" value="Genomic_DNA"/>
</dbReference>
<proteinExistence type="predicted"/>
<name>X1HNW0_9ZZZZ</name>
<sequence length="73" mass="8457">HLKQSLNGWGGKRKKAKLQNEIYKLEEEKNFYIASAPDPREIDYLSCSPFRVLPARLRLLKRYLAGKEGTHKG</sequence>
<organism evidence="1">
    <name type="scientific">marine sediment metagenome</name>
    <dbReference type="NCBI Taxonomy" id="412755"/>
    <lineage>
        <taxon>unclassified sequences</taxon>
        <taxon>metagenomes</taxon>
        <taxon>ecological metagenomes</taxon>
    </lineage>
</organism>
<evidence type="ECO:0000313" key="1">
    <source>
        <dbReference type="EMBL" id="GAH58745.1"/>
    </source>
</evidence>
<reference evidence="1" key="1">
    <citation type="journal article" date="2014" name="Front. Microbiol.">
        <title>High frequency of phylogenetically diverse reductive dehalogenase-homologous genes in deep subseafloor sedimentary metagenomes.</title>
        <authorList>
            <person name="Kawai M."/>
            <person name="Futagami T."/>
            <person name="Toyoda A."/>
            <person name="Takaki Y."/>
            <person name="Nishi S."/>
            <person name="Hori S."/>
            <person name="Arai W."/>
            <person name="Tsubouchi T."/>
            <person name="Morono Y."/>
            <person name="Uchiyama I."/>
            <person name="Ito T."/>
            <person name="Fujiyama A."/>
            <person name="Inagaki F."/>
            <person name="Takami H."/>
        </authorList>
    </citation>
    <scope>NUCLEOTIDE SEQUENCE</scope>
    <source>
        <strain evidence="1">Expedition CK06-06</strain>
    </source>
</reference>
<accession>X1HNW0</accession>